<evidence type="ECO:0000256" key="10">
    <source>
        <dbReference type="ARBA" id="ARBA00023004"/>
    </source>
</evidence>
<dbReference type="EC" id="2.8.4.5" evidence="3"/>
<dbReference type="FunFam" id="3.80.30.20:FF:000001">
    <property type="entry name" value="tRNA-2-methylthio-N(6)-dimethylallyladenosine synthase 2"/>
    <property type="match status" value="1"/>
</dbReference>
<keyword evidence="10" id="KW-0408">Iron</keyword>
<dbReference type="InterPro" id="IPR006638">
    <property type="entry name" value="Elp3/MiaA/NifB-like_rSAM"/>
</dbReference>
<keyword evidence="6 19" id="KW-0808">Transferase</keyword>
<dbReference type="NCBIfam" id="TIGR01579">
    <property type="entry name" value="MiaB-like-C"/>
    <property type="match status" value="1"/>
</dbReference>
<dbReference type="PANTHER" id="PTHR11918:SF45">
    <property type="entry name" value="THREONYLCARBAMOYLADENOSINE TRNA METHYLTHIOTRANSFERASE"/>
    <property type="match status" value="1"/>
</dbReference>
<evidence type="ECO:0000259" key="18">
    <source>
        <dbReference type="PROSITE" id="PS51918"/>
    </source>
</evidence>
<accession>A0A7G9W4F4</accession>
<keyword evidence="5" id="KW-0963">Cytoplasm</keyword>
<dbReference type="RefSeq" id="WP_213167235.1">
    <property type="nucleotide sequence ID" value="NZ_CP058559.1"/>
</dbReference>
<evidence type="ECO:0000256" key="6">
    <source>
        <dbReference type="ARBA" id="ARBA00022679"/>
    </source>
</evidence>
<keyword evidence="8" id="KW-0819">tRNA processing</keyword>
<reference evidence="19 20" key="1">
    <citation type="submission" date="2020-07" db="EMBL/GenBank/DDBJ databases">
        <title>Alkalicella. sp. LB2 genome.</title>
        <authorList>
            <person name="Postec A."/>
            <person name="Quemeneur M."/>
        </authorList>
    </citation>
    <scope>NUCLEOTIDE SEQUENCE [LARGE SCALE GENOMIC DNA]</scope>
    <source>
        <strain evidence="19 20">LB2</strain>
    </source>
</reference>
<evidence type="ECO:0000259" key="16">
    <source>
        <dbReference type="PROSITE" id="PS50926"/>
    </source>
</evidence>
<dbReference type="FunFam" id="3.40.50.12160:FF:000004">
    <property type="entry name" value="Threonylcarbamoyladenosine tRNA methylthiotransferase MtaB"/>
    <property type="match status" value="1"/>
</dbReference>
<dbReference type="SMART" id="SM00729">
    <property type="entry name" value="Elp3"/>
    <property type="match status" value="1"/>
</dbReference>
<dbReference type="NCBIfam" id="TIGR00089">
    <property type="entry name" value="MiaB/RimO family radical SAM methylthiotransferase"/>
    <property type="match status" value="1"/>
</dbReference>
<evidence type="ECO:0000259" key="17">
    <source>
        <dbReference type="PROSITE" id="PS51449"/>
    </source>
</evidence>
<dbReference type="Pfam" id="PF00919">
    <property type="entry name" value="UPF0004"/>
    <property type="match status" value="1"/>
</dbReference>
<dbReference type="CDD" id="cd01335">
    <property type="entry name" value="Radical_SAM"/>
    <property type="match status" value="1"/>
</dbReference>
<dbReference type="Gene3D" id="3.40.50.12160">
    <property type="entry name" value="Methylthiotransferase, N-terminal domain"/>
    <property type="match status" value="1"/>
</dbReference>
<feature type="domain" description="TRAM" evidence="16">
    <location>
        <begin position="372"/>
        <end position="431"/>
    </location>
</feature>
<evidence type="ECO:0000313" key="20">
    <source>
        <dbReference type="Proteomes" id="UP000516160"/>
    </source>
</evidence>
<dbReference type="GO" id="GO:0035598">
    <property type="term" value="F:tRNA (N(6)-L-threonylcarbamoyladenosine(37)-C(2))-methylthiotransferase activity"/>
    <property type="evidence" value="ECO:0007669"/>
    <property type="project" value="UniProtKB-EC"/>
</dbReference>
<dbReference type="GO" id="GO:0051539">
    <property type="term" value="F:4 iron, 4 sulfur cluster binding"/>
    <property type="evidence" value="ECO:0007669"/>
    <property type="project" value="UniProtKB-KW"/>
</dbReference>
<dbReference type="PROSITE" id="PS01278">
    <property type="entry name" value="MTTASE_RADICAL"/>
    <property type="match status" value="1"/>
</dbReference>
<evidence type="ECO:0000256" key="15">
    <source>
        <dbReference type="ARBA" id="ARBA00069898"/>
    </source>
</evidence>
<evidence type="ECO:0000256" key="2">
    <source>
        <dbReference type="ARBA" id="ARBA00002399"/>
    </source>
</evidence>
<keyword evidence="7" id="KW-0949">S-adenosyl-L-methionine</keyword>
<evidence type="ECO:0000256" key="14">
    <source>
        <dbReference type="ARBA" id="ARBA00061574"/>
    </source>
</evidence>
<dbReference type="SFLD" id="SFLDS00029">
    <property type="entry name" value="Radical_SAM"/>
    <property type="match status" value="1"/>
</dbReference>
<dbReference type="Pfam" id="PF04055">
    <property type="entry name" value="Radical_SAM"/>
    <property type="match status" value="1"/>
</dbReference>
<dbReference type="InterPro" id="IPR034557">
    <property type="entry name" value="ThrcA_tRNA_MEthiotransferase"/>
</dbReference>
<dbReference type="PROSITE" id="PS50926">
    <property type="entry name" value="TRAM"/>
    <property type="match status" value="1"/>
</dbReference>
<dbReference type="InterPro" id="IPR038135">
    <property type="entry name" value="Methylthiotransferase_N_sf"/>
</dbReference>
<evidence type="ECO:0000256" key="13">
    <source>
        <dbReference type="ARBA" id="ARBA00051661"/>
    </source>
</evidence>
<comment type="cofactor">
    <cofactor evidence="1">
        <name>[4Fe-4S] cluster</name>
        <dbReference type="ChEBI" id="CHEBI:49883"/>
    </cofactor>
</comment>
<evidence type="ECO:0000256" key="1">
    <source>
        <dbReference type="ARBA" id="ARBA00001966"/>
    </source>
</evidence>
<organism evidence="19 20">
    <name type="scientific">Alkalicella caledoniensis</name>
    <dbReference type="NCBI Taxonomy" id="2731377"/>
    <lineage>
        <taxon>Bacteria</taxon>
        <taxon>Bacillati</taxon>
        <taxon>Bacillota</taxon>
        <taxon>Clostridia</taxon>
        <taxon>Eubacteriales</taxon>
        <taxon>Proteinivoracaceae</taxon>
        <taxon>Alkalicella</taxon>
    </lineage>
</organism>
<dbReference type="InterPro" id="IPR013848">
    <property type="entry name" value="Methylthiotransferase_N"/>
</dbReference>
<dbReference type="InterPro" id="IPR023404">
    <property type="entry name" value="rSAM_horseshoe"/>
</dbReference>
<dbReference type="PROSITE" id="PS51918">
    <property type="entry name" value="RADICAL_SAM"/>
    <property type="match status" value="1"/>
</dbReference>
<dbReference type="InterPro" id="IPR007197">
    <property type="entry name" value="rSAM"/>
</dbReference>
<evidence type="ECO:0000256" key="8">
    <source>
        <dbReference type="ARBA" id="ARBA00022694"/>
    </source>
</evidence>
<keyword evidence="4" id="KW-0004">4Fe-4S</keyword>
<comment type="catalytic activity">
    <reaction evidence="13">
        <text>N(6)-L-threonylcarbamoyladenosine(37) in tRNA + (sulfur carrier)-SH + AH2 + 2 S-adenosyl-L-methionine = 2-methylsulfanyl-N(6)-L-threonylcarbamoyladenosine(37) in tRNA + (sulfur carrier)-H + 5'-deoxyadenosine + L-methionine + A + S-adenosyl-L-homocysteine + 2 H(+)</text>
        <dbReference type="Rhea" id="RHEA:37075"/>
        <dbReference type="Rhea" id="RHEA-COMP:10163"/>
        <dbReference type="Rhea" id="RHEA-COMP:11092"/>
        <dbReference type="Rhea" id="RHEA-COMP:14737"/>
        <dbReference type="Rhea" id="RHEA-COMP:14739"/>
        <dbReference type="ChEBI" id="CHEBI:13193"/>
        <dbReference type="ChEBI" id="CHEBI:15378"/>
        <dbReference type="ChEBI" id="CHEBI:17319"/>
        <dbReference type="ChEBI" id="CHEBI:17499"/>
        <dbReference type="ChEBI" id="CHEBI:29917"/>
        <dbReference type="ChEBI" id="CHEBI:57844"/>
        <dbReference type="ChEBI" id="CHEBI:57856"/>
        <dbReference type="ChEBI" id="CHEBI:59789"/>
        <dbReference type="ChEBI" id="CHEBI:64428"/>
        <dbReference type="ChEBI" id="CHEBI:74418"/>
        <dbReference type="ChEBI" id="CHEBI:74420"/>
        <dbReference type="EC" id="2.8.4.5"/>
    </reaction>
</comment>
<dbReference type="InterPro" id="IPR058240">
    <property type="entry name" value="rSAM_sf"/>
</dbReference>
<dbReference type="InterPro" id="IPR005839">
    <property type="entry name" value="Methylthiotransferase"/>
</dbReference>
<dbReference type="KEGG" id="acae:HYG86_01680"/>
<dbReference type="InterPro" id="IPR006467">
    <property type="entry name" value="MiaB-like_bact"/>
</dbReference>
<evidence type="ECO:0000256" key="7">
    <source>
        <dbReference type="ARBA" id="ARBA00022691"/>
    </source>
</evidence>
<comment type="function">
    <text evidence="2">Catalyzes the methylthiolation of N6-threonylcarbamoyladenosine (t(6)A), leading to the formation of 2-methylthio-N6-threonylcarbamoyladenosine (ms(2)t(6)A) at position 37 in tRNAs that read codons beginning with adenine.</text>
</comment>
<evidence type="ECO:0000256" key="11">
    <source>
        <dbReference type="ARBA" id="ARBA00023014"/>
    </source>
</evidence>
<evidence type="ECO:0000256" key="5">
    <source>
        <dbReference type="ARBA" id="ARBA00022490"/>
    </source>
</evidence>
<evidence type="ECO:0000256" key="12">
    <source>
        <dbReference type="ARBA" id="ARBA00031213"/>
    </source>
</evidence>
<dbReference type="SFLD" id="SFLDF00295">
    <property type="entry name" value="threonylcarbamoyladenosine_tRN"/>
    <property type="match status" value="1"/>
</dbReference>
<proteinExistence type="inferred from homology"/>
<dbReference type="PANTHER" id="PTHR11918">
    <property type="entry name" value="RADICAL SAM PROTEINS"/>
    <property type="match status" value="1"/>
</dbReference>
<dbReference type="EMBL" id="CP058559">
    <property type="protein sequence ID" value="QNO13566.1"/>
    <property type="molecule type" value="Genomic_DNA"/>
</dbReference>
<feature type="domain" description="Radical SAM core" evidence="18">
    <location>
        <begin position="139"/>
        <end position="369"/>
    </location>
</feature>
<keyword evidence="11" id="KW-0411">Iron-sulfur</keyword>
<evidence type="ECO:0000256" key="3">
    <source>
        <dbReference type="ARBA" id="ARBA00013273"/>
    </source>
</evidence>
<feature type="domain" description="MTTase N-terminal" evidence="17">
    <location>
        <begin position="2"/>
        <end position="114"/>
    </location>
</feature>
<dbReference type="InterPro" id="IPR020612">
    <property type="entry name" value="Methylthiotransferase_CS"/>
</dbReference>
<dbReference type="SFLD" id="SFLDG01082">
    <property type="entry name" value="B12-binding_domain_containing"/>
    <property type="match status" value="1"/>
</dbReference>
<dbReference type="PROSITE" id="PS51449">
    <property type="entry name" value="MTTASE_N"/>
    <property type="match status" value="1"/>
</dbReference>
<dbReference type="SFLD" id="SFLDG01061">
    <property type="entry name" value="methylthiotransferase"/>
    <property type="match status" value="1"/>
</dbReference>
<dbReference type="SUPFAM" id="SSF102114">
    <property type="entry name" value="Radical SAM enzymes"/>
    <property type="match status" value="1"/>
</dbReference>
<dbReference type="AlphaFoldDB" id="A0A7G9W4F4"/>
<protein>
    <recommendedName>
        <fullName evidence="15">Threonylcarbamoyladenosine tRNA methylthiotransferase MtaB</fullName>
        <ecNumber evidence="3">2.8.4.5</ecNumber>
    </recommendedName>
    <alternativeName>
        <fullName evidence="12">tRNA-t(6)A37 methylthiotransferase</fullName>
    </alternativeName>
</protein>
<evidence type="ECO:0000313" key="19">
    <source>
        <dbReference type="EMBL" id="QNO13566.1"/>
    </source>
</evidence>
<dbReference type="GO" id="GO:0046872">
    <property type="term" value="F:metal ion binding"/>
    <property type="evidence" value="ECO:0007669"/>
    <property type="project" value="UniProtKB-KW"/>
</dbReference>
<keyword evidence="20" id="KW-1185">Reference proteome</keyword>
<gene>
    <name evidence="19" type="primary">mtaB</name>
    <name evidence="19" type="ORF">HYG86_01680</name>
</gene>
<keyword evidence="9" id="KW-0479">Metal-binding</keyword>
<evidence type="ECO:0000256" key="4">
    <source>
        <dbReference type="ARBA" id="ARBA00022485"/>
    </source>
</evidence>
<comment type="similarity">
    <text evidence="14">Belongs to the methylthiotransferase family. MtaB subfamily.</text>
</comment>
<name>A0A7G9W4F4_ALKCA</name>
<evidence type="ECO:0000256" key="9">
    <source>
        <dbReference type="ARBA" id="ARBA00022723"/>
    </source>
</evidence>
<dbReference type="Proteomes" id="UP000516160">
    <property type="component" value="Chromosome"/>
</dbReference>
<dbReference type="Gene3D" id="3.80.30.20">
    <property type="entry name" value="tm_1862 like domain"/>
    <property type="match status" value="1"/>
</dbReference>
<dbReference type="InterPro" id="IPR002792">
    <property type="entry name" value="TRAM_dom"/>
</dbReference>
<sequence>MGKVAFMTLGCKVNQDETDSIMELFQQKGYEIVDFSEKADVYVINTCTVTQVGSKKSRQMIRRAHRLNPQALIAVTGCYSQTASEEVAKIPGVGLIVGNNQKHNMVTLVEQRLEEQGSKILVAPRHELNEFHSLPLATLRQRHRATLKIQEGCDNFCTYCIVPYARGPIRSKELGEVILDCEKLVQEGYKEVVLTGIHLGSYGRDLDSQVSLADVVNSLDKISGLNRVRLSSVEPTDFNTHLLTAIKSSSNICNHFHVPLQSGCDKILDLMGRKYTTDLYLQVINELRDLKKDVAITTDIMVGFPGETETDFDITMNLVKKANFSDMHVFKYSIREGTPASKFNDQIPNVIKERRSTELMNLGLELKKEFINSFIGNKVEVLFEKKSDEYIEGHTSNYIEVRVIGDETLLGKIREVEITEIIDHKALGKLV</sequence>